<dbReference type="GO" id="GO:0030248">
    <property type="term" value="F:cellulose binding"/>
    <property type="evidence" value="ECO:0007669"/>
    <property type="project" value="InterPro"/>
</dbReference>
<keyword evidence="8" id="KW-1185">Reference proteome</keyword>
<comment type="caution">
    <text evidence="7">The sequence shown here is derived from an EMBL/GenBank/DDBJ whole genome shotgun (WGS) entry which is preliminary data.</text>
</comment>
<sequence>MKFQLITLLSIVLGKSLAEKECWSTSLGYPCCELKTTEVQLVEKSTGNKFGVEDGHVCGITDLQLCPRGDKYKCCTKCKVAYIDKYLWGAEHNEWCSIPYSCNLNVENFTTTKTKTTTTTTTTTTVEPTTTIAEEPTTSVAEEPTTTIAEEPTTSVAEEPTTTIAEEPTTTIAEEPTTSVTTTTVINTTTTTTQYTSIIPIDANGCSIGYYPCGGLSNKNAPSCCEEGFVCHEFNKYYYQCIPFDSEYLTQSTVSTTTTTTTSTTTTINEEPTTTTIVNEEPSITTVSDEPTTVTIVNEEPSITTVSEEPTIATITITTTITTTTPSSIPYPGRCGRVNEVCGGYRFPNAPRCCERGSVCVKIDNSISRCIRRNQNNPPYNPRPF</sequence>
<evidence type="ECO:0000256" key="2">
    <source>
        <dbReference type="ARBA" id="ARBA00022737"/>
    </source>
</evidence>
<keyword evidence="1 4" id="KW-0732">Signal</keyword>
<feature type="domain" description="CBM10" evidence="6">
    <location>
        <begin position="65"/>
        <end position="99"/>
    </location>
</feature>
<dbReference type="InterPro" id="IPR002883">
    <property type="entry name" value="CBM10/Dockerin_dom"/>
</dbReference>
<dbReference type="GO" id="GO:0005975">
    <property type="term" value="P:carbohydrate metabolic process"/>
    <property type="evidence" value="ECO:0007669"/>
    <property type="project" value="InterPro"/>
</dbReference>
<dbReference type="PROSITE" id="PS51763">
    <property type="entry name" value="CBM10"/>
    <property type="match status" value="2"/>
</dbReference>
<dbReference type="InterPro" id="IPR000254">
    <property type="entry name" value="CBD"/>
</dbReference>
<evidence type="ECO:0000313" key="8">
    <source>
        <dbReference type="Proteomes" id="UP000193719"/>
    </source>
</evidence>
<evidence type="ECO:0000313" key="7">
    <source>
        <dbReference type="EMBL" id="ORX54314.1"/>
    </source>
</evidence>
<reference evidence="7 8" key="2">
    <citation type="submission" date="2016-08" db="EMBL/GenBank/DDBJ databases">
        <title>Pervasive Adenine N6-methylation of Active Genes in Fungi.</title>
        <authorList>
            <consortium name="DOE Joint Genome Institute"/>
            <person name="Mondo S.J."/>
            <person name="Dannebaum R.O."/>
            <person name="Kuo R.C."/>
            <person name="Labutti K."/>
            <person name="Haridas S."/>
            <person name="Kuo A."/>
            <person name="Salamov A."/>
            <person name="Ahrendt S.R."/>
            <person name="Lipzen A."/>
            <person name="Sullivan W."/>
            <person name="Andreopoulos W.B."/>
            <person name="Clum A."/>
            <person name="Lindquist E."/>
            <person name="Daum C."/>
            <person name="Ramamoorthy G.K."/>
            <person name="Gryganskyi A."/>
            <person name="Culley D."/>
            <person name="Magnuson J.K."/>
            <person name="James T.Y."/>
            <person name="O'Malley M.A."/>
            <person name="Stajich J.E."/>
            <person name="Spatafora J.W."/>
            <person name="Visel A."/>
            <person name="Grigoriev I.V."/>
        </authorList>
    </citation>
    <scope>NUCLEOTIDE SEQUENCE [LARGE SCALE GENOMIC DNA]</scope>
    <source>
        <strain evidence="8">finn</strain>
    </source>
</reference>
<dbReference type="GO" id="GO:0016787">
    <property type="term" value="F:hydrolase activity"/>
    <property type="evidence" value="ECO:0007669"/>
    <property type="project" value="UniProtKB-KW"/>
</dbReference>
<feature type="domain" description="CBM1" evidence="5">
    <location>
        <begin position="205"/>
        <end position="242"/>
    </location>
</feature>
<evidence type="ECO:0000256" key="3">
    <source>
        <dbReference type="ARBA" id="ARBA00022801"/>
    </source>
</evidence>
<evidence type="ECO:0000256" key="4">
    <source>
        <dbReference type="SAM" id="SignalP"/>
    </source>
</evidence>
<reference evidence="7 8" key="1">
    <citation type="submission" date="2016-08" db="EMBL/GenBank/DDBJ databases">
        <title>Genomes of anaerobic fungi encode conserved fungal cellulosomes for biomass hydrolysis.</title>
        <authorList>
            <consortium name="DOE Joint Genome Institute"/>
            <person name="Haitjema C.H."/>
            <person name="Gilmore S.P."/>
            <person name="Henske J.K."/>
            <person name="Solomon K.V."/>
            <person name="De Groot R."/>
            <person name="Kuo A."/>
            <person name="Mondo S.J."/>
            <person name="Salamov A.A."/>
            <person name="Labutti K."/>
            <person name="Zhao Z."/>
            <person name="Chiniquy J."/>
            <person name="Barry K."/>
            <person name="Brewer H.M."/>
            <person name="Purvine S.O."/>
            <person name="Wright A.T."/>
            <person name="Boxma B."/>
            <person name="Van Alen T."/>
            <person name="Hackstein J.H."/>
            <person name="Baker S.E."/>
            <person name="Grigoriev I.V."/>
            <person name="O'Malley M.A."/>
        </authorList>
    </citation>
    <scope>NUCLEOTIDE SEQUENCE [LARGE SCALE GENOMIC DNA]</scope>
    <source>
        <strain evidence="8">finn</strain>
    </source>
</reference>
<evidence type="ECO:0000256" key="1">
    <source>
        <dbReference type="ARBA" id="ARBA00022729"/>
    </source>
</evidence>
<keyword evidence="3" id="KW-0378">Hydrolase</keyword>
<dbReference type="PROSITE" id="PS51164">
    <property type="entry name" value="CBM1_2"/>
    <property type="match status" value="1"/>
</dbReference>
<evidence type="ECO:0008006" key="9">
    <source>
        <dbReference type="Google" id="ProtNLM"/>
    </source>
</evidence>
<dbReference type="Gene3D" id="3.90.1220.10">
    <property type="entry name" value="Cellulose docking domain, dockering"/>
    <property type="match status" value="2"/>
</dbReference>
<keyword evidence="2" id="KW-0677">Repeat</keyword>
<protein>
    <recommendedName>
        <fullName evidence="9">CBM1 domain-containing protein</fullName>
    </recommendedName>
</protein>
<proteinExistence type="predicted"/>
<organism evidence="7 8">
    <name type="scientific">Piromyces finnis</name>
    <dbReference type="NCBI Taxonomy" id="1754191"/>
    <lineage>
        <taxon>Eukaryota</taxon>
        <taxon>Fungi</taxon>
        <taxon>Fungi incertae sedis</taxon>
        <taxon>Chytridiomycota</taxon>
        <taxon>Chytridiomycota incertae sedis</taxon>
        <taxon>Neocallimastigomycetes</taxon>
        <taxon>Neocallimastigales</taxon>
        <taxon>Neocallimastigaceae</taxon>
        <taxon>Piromyces</taxon>
    </lineage>
</organism>
<name>A0A1Y1VEN8_9FUNG</name>
<gene>
    <name evidence="7" type="ORF">BCR36DRAFT_322798</name>
</gene>
<dbReference type="GO" id="GO:0005576">
    <property type="term" value="C:extracellular region"/>
    <property type="evidence" value="ECO:0007669"/>
    <property type="project" value="InterPro"/>
</dbReference>
<dbReference type="OrthoDB" id="10554354at2759"/>
<feature type="signal peptide" evidence="4">
    <location>
        <begin position="1"/>
        <end position="18"/>
    </location>
</feature>
<evidence type="ECO:0000259" key="5">
    <source>
        <dbReference type="PROSITE" id="PS51164"/>
    </source>
</evidence>
<evidence type="ECO:0000259" key="6">
    <source>
        <dbReference type="PROSITE" id="PS51763"/>
    </source>
</evidence>
<dbReference type="Proteomes" id="UP000193719">
    <property type="component" value="Unassembled WGS sequence"/>
</dbReference>
<dbReference type="EMBL" id="MCFH01000011">
    <property type="protein sequence ID" value="ORX54314.1"/>
    <property type="molecule type" value="Genomic_DNA"/>
</dbReference>
<feature type="domain" description="CBM10" evidence="6">
    <location>
        <begin position="21"/>
        <end position="61"/>
    </location>
</feature>
<accession>A0A1Y1VEN8</accession>
<dbReference type="SUPFAM" id="SSF64571">
    <property type="entry name" value="Cellulose docking domain, dockering"/>
    <property type="match status" value="1"/>
</dbReference>
<dbReference type="Pfam" id="PF02013">
    <property type="entry name" value="CBM_10"/>
    <property type="match status" value="2"/>
</dbReference>
<dbReference type="AlphaFoldDB" id="A0A1Y1VEN8"/>
<dbReference type="InterPro" id="IPR009034">
    <property type="entry name" value="Dockerin_dom_fun_sf"/>
</dbReference>
<dbReference type="STRING" id="1754191.A0A1Y1VEN8"/>
<dbReference type="SMART" id="SM00236">
    <property type="entry name" value="fCBD"/>
    <property type="match status" value="2"/>
</dbReference>
<feature type="chain" id="PRO_5013276891" description="CBM1 domain-containing protein" evidence="4">
    <location>
        <begin position="19"/>
        <end position="385"/>
    </location>
</feature>